<dbReference type="InterPro" id="IPR038947">
    <property type="entry name" value="At3g27210-like"/>
</dbReference>
<sequence>MGSCVSVRGNHPESSMSFRLAVGSKEGRALAQSPSSAGGFDSTSVQVGAGLGFKNPGYGSEDEAFFDSQAWLESDCEDDFFSVNGDFTPSRGSTPDYQTGVPVKLELHKVALFFHGVSDIKSELSPRKTLAELLQESLNGGPLEQEHNTVKTEVQVNGKSEANKTIMEELSNSVSGTPYLSGTNSVCSEQRTSDVEFRTAKQKRGEAMQCCIPSLVHCLSFNDKRTQIPSPGCHGGS</sequence>
<dbReference type="PANTHER" id="PTHR34280">
    <property type="entry name" value="OS01G0920100 PROTEIN"/>
    <property type="match status" value="1"/>
</dbReference>
<proteinExistence type="predicted"/>
<protein>
    <submittedName>
        <fullName evidence="1">Uncharacterized protein At3g27210</fullName>
    </submittedName>
</protein>
<dbReference type="AlphaFoldDB" id="A0A1D1ZKS2"/>
<dbReference type="PANTHER" id="PTHR34280:SF2">
    <property type="entry name" value="OS01G0920100 PROTEIN"/>
    <property type="match status" value="1"/>
</dbReference>
<accession>A0A1D1ZKS2</accession>
<organism evidence="1">
    <name type="scientific">Anthurium amnicola</name>
    <dbReference type="NCBI Taxonomy" id="1678845"/>
    <lineage>
        <taxon>Eukaryota</taxon>
        <taxon>Viridiplantae</taxon>
        <taxon>Streptophyta</taxon>
        <taxon>Embryophyta</taxon>
        <taxon>Tracheophyta</taxon>
        <taxon>Spermatophyta</taxon>
        <taxon>Magnoliopsida</taxon>
        <taxon>Liliopsida</taxon>
        <taxon>Araceae</taxon>
        <taxon>Pothoideae</taxon>
        <taxon>Potheae</taxon>
        <taxon>Anthurium</taxon>
    </lineage>
</organism>
<dbReference type="EMBL" id="GDJX01000428">
    <property type="protein sequence ID" value="JAT67508.1"/>
    <property type="molecule type" value="Transcribed_RNA"/>
</dbReference>
<reference evidence="1" key="1">
    <citation type="submission" date="2015-07" db="EMBL/GenBank/DDBJ databases">
        <title>Transcriptome Assembly of Anthurium amnicola.</title>
        <authorList>
            <person name="Suzuki J."/>
        </authorList>
    </citation>
    <scope>NUCLEOTIDE SEQUENCE</scope>
</reference>
<evidence type="ECO:0000313" key="1">
    <source>
        <dbReference type="EMBL" id="JAT67508.1"/>
    </source>
</evidence>
<name>A0A1D1ZKS2_9ARAE</name>
<gene>
    <name evidence="1" type="primary">Y-2_5</name>
    <name evidence="1" type="ORF">g.59737</name>
</gene>